<feature type="region of interest" description="Disordered" evidence="1">
    <location>
        <begin position="827"/>
        <end position="881"/>
    </location>
</feature>
<feature type="region of interest" description="Disordered" evidence="1">
    <location>
        <begin position="774"/>
        <end position="796"/>
    </location>
</feature>
<dbReference type="STRING" id="2025994.A0A2T3AN54"/>
<feature type="compositionally biased region" description="Basic residues" evidence="1">
    <location>
        <begin position="138"/>
        <end position="150"/>
    </location>
</feature>
<feature type="compositionally biased region" description="Acidic residues" evidence="1">
    <location>
        <begin position="1053"/>
        <end position="1072"/>
    </location>
</feature>
<feature type="compositionally biased region" description="Polar residues" evidence="1">
    <location>
        <begin position="782"/>
        <end position="792"/>
    </location>
</feature>
<dbReference type="InParanoid" id="A0A2T3AN54"/>
<feature type="compositionally biased region" description="Low complexity" evidence="1">
    <location>
        <begin position="29"/>
        <end position="39"/>
    </location>
</feature>
<name>A0A2T3AN54_9PEZI</name>
<dbReference type="AlphaFoldDB" id="A0A2T3AN54"/>
<reference evidence="2 3" key="1">
    <citation type="journal article" date="2018" name="Mycol. Prog.">
        <title>Coniella lustricola, a new species from submerged detritus.</title>
        <authorList>
            <person name="Raudabaugh D.B."/>
            <person name="Iturriaga T."/>
            <person name="Carver A."/>
            <person name="Mondo S."/>
            <person name="Pangilinan J."/>
            <person name="Lipzen A."/>
            <person name="He G."/>
            <person name="Amirebrahimi M."/>
            <person name="Grigoriev I.V."/>
            <person name="Miller A.N."/>
        </authorList>
    </citation>
    <scope>NUCLEOTIDE SEQUENCE [LARGE SCALE GENOMIC DNA]</scope>
    <source>
        <strain evidence="2 3">B22-T-1</strain>
    </source>
</reference>
<evidence type="ECO:0000256" key="1">
    <source>
        <dbReference type="SAM" id="MobiDB-lite"/>
    </source>
</evidence>
<feature type="region of interest" description="Disordered" evidence="1">
    <location>
        <begin position="355"/>
        <end position="409"/>
    </location>
</feature>
<feature type="compositionally biased region" description="Polar residues" evidence="1">
    <location>
        <begin position="355"/>
        <end position="370"/>
    </location>
</feature>
<dbReference type="Proteomes" id="UP000241462">
    <property type="component" value="Unassembled WGS sequence"/>
</dbReference>
<feature type="compositionally biased region" description="Polar residues" evidence="1">
    <location>
        <begin position="239"/>
        <end position="261"/>
    </location>
</feature>
<feature type="compositionally biased region" description="Low complexity" evidence="1">
    <location>
        <begin position="209"/>
        <end position="222"/>
    </location>
</feature>
<gene>
    <name evidence="2" type="ORF">BD289DRAFT_502065</name>
</gene>
<evidence type="ECO:0000313" key="2">
    <source>
        <dbReference type="EMBL" id="PSS03877.1"/>
    </source>
</evidence>
<feature type="region of interest" description="Disordered" evidence="1">
    <location>
        <begin position="130"/>
        <end position="326"/>
    </location>
</feature>
<feature type="region of interest" description="Disordered" evidence="1">
    <location>
        <begin position="1042"/>
        <end position="1072"/>
    </location>
</feature>
<protein>
    <submittedName>
        <fullName evidence="2">Uncharacterized protein</fullName>
    </submittedName>
</protein>
<dbReference type="EMBL" id="KZ678373">
    <property type="protein sequence ID" value="PSS03877.1"/>
    <property type="molecule type" value="Genomic_DNA"/>
</dbReference>
<feature type="region of interest" description="Disordered" evidence="1">
    <location>
        <begin position="1"/>
        <end position="39"/>
    </location>
</feature>
<feature type="compositionally biased region" description="Basic and acidic residues" evidence="1">
    <location>
        <begin position="860"/>
        <end position="871"/>
    </location>
</feature>
<keyword evidence="3" id="KW-1185">Reference proteome</keyword>
<feature type="compositionally biased region" description="Polar residues" evidence="1">
    <location>
        <begin position="184"/>
        <end position="207"/>
    </location>
</feature>
<proteinExistence type="predicted"/>
<evidence type="ECO:0000313" key="3">
    <source>
        <dbReference type="Proteomes" id="UP000241462"/>
    </source>
</evidence>
<organism evidence="2 3">
    <name type="scientific">Coniella lustricola</name>
    <dbReference type="NCBI Taxonomy" id="2025994"/>
    <lineage>
        <taxon>Eukaryota</taxon>
        <taxon>Fungi</taxon>
        <taxon>Dikarya</taxon>
        <taxon>Ascomycota</taxon>
        <taxon>Pezizomycotina</taxon>
        <taxon>Sordariomycetes</taxon>
        <taxon>Sordariomycetidae</taxon>
        <taxon>Diaporthales</taxon>
        <taxon>Schizoparmaceae</taxon>
        <taxon>Coniella</taxon>
    </lineage>
</organism>
<feature type="compositionally biased region" description="Polar residues" evidence="1">
    <location>
        <begin position="163"/>
        <end position="176"/>
    </location>
</feature>
<sequence length="1072" mass="115676">MMASGASSDAAWNSLSLSRTSQQHPEDVASASSRCSASSNNRLALCDRAVDSDGSSDDAMPLRKILVLLRQSKKAKHFISPQSKKPRSLTAMAAEASKRQHPHNADQMTICSKNSPLHAKLTAIALHGVTSSDASSNKTKHKPIAKHKSAAPHSTIDKPGKVNSPSGSLQNPSKQVESCAGQMKVSSTGKTGTNPLVPKQTITQHAPRTSLGNSTTFSSSHSSPKKTVKQGGPSIGRKTGSNAAETVTRSPTPKQSINQRVTPREAGASVSSKRKRLSDPSSTGKLDGGSLVDHQRKKPRGIAPDLRSVQLATSTGTVSGTKQEQKIGVNGLMSQKTSTGTVSAVVRQRKRSITGMTAQQTSTGTAPTTAEKQKKRIAAPALQKTSAGTAAATVKKQKKQKMTTTGWTHGTSNYTAPAIDKQQKTINTALAAQQASQQKSLTDKPVSTLAKDTIKQTALRQATMIGIASTKAVSIAPTASAAAAVPIVPAASIVKPISPEGGSQRPEDEADDVSIPYHEVEKLDRLLRNRLRNITKQIDREFPHKTEAEKGLLIREKYTRYWDKKQNELERKARGIAGKQLIKAPQRKKGEDTNQVNAVFPAAAAPAEPVIAAKAGVPAPEALQPSQRIIVYAVHVSGPTAQEPNCEASMIRTKVFGDLDAANHYAMQLLCGTPSQQAKKPPKQVDSWSVEYINRLFIGRTKRGDGTCVCVEVRKEQQTVGDLDPDILHNQYVDEGILHFYRKRYDVWEVQMIPRTWLDAEGEYDDKKLEEALDEPKEVAAQSRNETSPSTDNTEEAILESIEEVEEGKGLEGSDLRDALSRIPFKEAHFGDDDDDDDGAAAHAHASATANKAPPPINEPHADSSSHDVRRASTPRSLDTIDPYSDCEIQHILHGSFTDLSTANARAFAVARQSWKPRSSGIDDVMHWTQSVIPRINQEMETMDMDGECAEIVCPTGLLNNACSRRPWLFVHARVSVVETRIEGPMDAGLDFEFDMSPGAVRKRKRASRAVHRDVKQGSAVSAGASTATAVAAVDQNPVEVLQMRDSGGYGDLEQDLDLDSDSDEGEISEEE</sequence>
<feature type="compositionally biased region" description="Polar residues" evidence="1">
    <location>
        <begin position="310"/>
        <end position="322"/>
    </location>
</feature>
<feature type="compositionally biased region" description="Polar residues" evidence="1">
    <location>
        <begin position="1"/>
        <end position="23"/>
    </location>
</feature>
<accession>A0A2T3AN54</accession>
<dbReference type="OrthoDB" id="5238220at2759"/>